<dbReference type="InterPro" id="IPR011009">
    <property type="entry name" value="Kinase-like_dom_sf"/>
</dbReference>
<dbReference type="EMBL" id="JAVRRA010009514">
    <property type="protein sequence ID" value="KAK5247554.1"/>
    <property type="molecule type" value="Genomic_DNA"/>
</dbReference>
<gene>
    <name evidence="7" type="primary">BUB1_2</name>
    <name evidence="7" type="ORF">LTR16_006714</name>
</gene>
<feature type="domain" description="Protein kinase" evidence="6">
    <location>
        <begin position="167"/>
        <end position="368"/>
    </location>
</feature>
<name>A0ABR0LVN9_9PEZI</name>
<dbReference type="EC" id="2.7.11.1" evidence="7"/>
<dbReference type="PANTHER" id="PTHR14030:SF4">
    <property type="entry name" value="BUB1 KINASE, ISOFORM A-RELATED"/>
    <property type="match status" value="1"/>
</dbReference>
<keyword evidence="8" id="KW-1185">Reference proteome</keyword>
<sequence>TARTEKDYFSAKTPCRQGSGKTPVISETEDVELWSSPFPEVDVKAASDVVKVSQPLLTKTTKDPLAPKTAKAKPVGKEIVPRGPIIKETICNPVDEQTRQTILENIQPPLSQYDGYYKQSSRDYGKSVEIHKFTKAMAKVTKNGNEKTATNLAMPPILRFEGADKEYTVKRELGKGAYAPVYLVEGTSAEEEECDDCDDEPVRMGKGRFGLKRHRLEAIKMEDPPTAWEFYIMRQAKRRLGVSRAAESVIHAYEMHIFRDEGYLIEEFRDQGTLLDLVNIARADINGGGVMDEQVVMFFAVELLRTVEALHAKGLIHGDLKADNVLVRFDVPPSDTTWSAQYARDGTNGWAAKGLALIDFGRGIDMKA</sequence>
<dbReference type="Proteomes" id="UP001357485">
    <property type="component" value="Unassembled WGS sequence"/>
</dbReference>
<keyword evidence="7" id="KW-0418">Kinase</keyword>
<protein>
    <submittedName>
        <fullName evidence="7">Protein kinase</fullName>
        <ecNumber evidence="7">2.7.11.1</ecNumber>
    </submittedName>
</protein>
<feature type="region of interest" description="Disordered" evidence="5">
    <location>
        <begin position="1"/>
        <end position="24"/>
    </location>
</feature>
<evidence type="ECO:0000256" key="5">
    <source>
        <dbReference type="SAM" id="MobiDB-lite"/>
    </source>
</evidence>
<accession>A0ABR0LVN9</accession>
<dbReference type="PROSITE" id="PS00108">
    <property type="entry name" value="PROTEIN_KINASE_ST"/>
    <property type="match status" value="1"/>
</dbReference>
<dbReference type="InterPro" id="IPR015661">
    <property type="entry name" value="Bub1/Mad3"/>
</dbReference>
<evidence type="ECO:0000256" key="2">
    <source>
        <dbReference type="ARBA" id="ARBA00022454"/>
    </source>
</evidence>
<reference evidence="7 8" key="1">
    <citation type="submission" date="2023-08" db="EMBL/GenBank/DDBJ databases">
        <title>Black Yeasts Isolated from many extreme environments.</title>
        <authorList>
            <person name="Coleine C."/>
            <person name="Stajich J.E."/>
            <person name="Selbmann L."/>
        </authorList>
    </citation>
    <scope>NUCLEOTIDE SEQUENCE [LARGE SCALE GENOMIC DNA]</scope>
    <source>
        <strain evidence="7 8">CCFEE 536</strain>
    </source>
</reference>
<dbReference type="InterPro" id="IPR008271">
    <property type="entry name" value="Ser/Thr_kinase_AS"/>
</dbReference>
<feature type="non-terminal residue" evidence="7">
    <location>
        <position position="1"/>
    </location>
</feature>
<keyword evidence="3" id="KW-0995">Kinetochore</keyword>
<comment type="subcellular location">
    <subcellularLocation>
        <location evidence="1">Chromosome</location>
        <location evidence="1">Centromere</location>
        <location evidence="1">Kinetochore</location>
    </subcellularLocation>
</comment>
<evidence type="ECO:0000313" key="8">
    <source>
        <dbReference type="Proteomes" id="UP001357485"/>
    </source>
</evidence>
<evidence type="ECO:0000256" key="1">
    <source>
        <dbReference type="ARBA" id="ARBA00004629"/>
    </source>
</evidence>
<dbReference type="Pfam" id="PF00069">
    <property type="entry name" value="Pkinase"/>
    <property type="match status" value="1"/>
</dbReference>
<dbReference type="PROSITE" id="PS50011">
    <property type="entry name" value="PROTEIN_KINASE_DOM"/>
    <property type="match status" value="1"/>
</dbReference>
<dbReference type="InterPro" id="IPR000719">
    <property type="entry name" value="Prot_kinase_dom"/>
</dbReference>
<dbReference type="SUPFAM" id="SSF56112">
    <property type="entry name" value="Protein kinase-like (PK-like)"/>
    <property type="match status" value="1"/>
</dbReference>
<organism evidence="7 8">
    <name type="scientific">Cryomyces antarcticus</name>
    <dbReference type="NCBI Taxonomy" id="329879"/>
    <lineage>
        <taxon>Eukaryota</taxon>
        <taxon>Fungi</taxon>
        <taxon>Dikarya</taxon>
        <taxon>Ascomycota</taxon>
        <taxon>Pezizomycotina</taxon>
        <taxon>Dothideomycetes</taxon>
        <taxon>Dothideomycetes incertae sedis</taxon>
        <taxon>Cryomyces</taxon>
    </lineage>
</organism>
<keyword evidence="2" id="KW-0158">Chromosome</keyword>
<keyword evidence="7" id="KW-0808">Transferase</keyword>
<feature type="non-terminal residue" evidence="7">
    <location>
        <position position="368"/>
    </location>
</feature>
<dbReference type="Gene3D" id="1.10.510.10">
    <property type="entry name" value="Transferase(Phosphotransferase) domain 1"/>
    <property type="match status" value="1"/>
</dbReference>
<evidence type="ECO:0000259" key="6">
    <source>
        <dbReference type="PROSITE" id="PS50011"/>
    </source>
</evidence>
<evidence type="ECO:0000256" key="4">
    <source>
        <dbReference type="ARBA" id="ARBA00023328"/>
    </source>
</evidence>
<evidence type="ECO:0000256" key="3">
    <source>
        <dbReference type="ARBA" id="ARBA00022838"/>
    </source>
</evidence>
<proteinExistence type="predicted"/>
<dbReference type="PANTHER" id="PTHR14030">
    <property type="entry name" value="MITOTIC CHECKPOINT SERINE/THREONINE-PROTEIN KINASE BUB1"/>
    <property type="match status" value="1"/>
</dbReference>
<dbReference type="GO" id="GO:0004674">
    <property type="term" value="F:protein serine/threonine kinase activity"/>
    <property type="evidence" value="ECO:0007669"/>
    <property type="project" value="UniProtKB-EC"/>
</dbReference>
<evidence type="ECO:0000313" key="7">
    <source>
        <dbReference type="EMBL" id="KAK5247554.1"/>
    </source>
</evidence>
<comment type="caution">
    <text evidence="7">The sequence shown here is derived from an EMBL/GenBank/DDBJ whole genome shotgun (WGS) entry which is preliminary data.</text>
</comment>
<keyword evidence="4" id="KW-0137">Centromere</keyword>